<name>W3VHN2_MOEAP</name>
<dbReference type="AlphaFoldDB" id="W3VHN2"/>
<feature type="region of interest" description="Disordered" evidence="1">
    <location>
        <begin position="173"/>
        <end position="198"/>
    </location>
</feature>
<sequence length="228" mass="24866">MQASFALEDRTLKIRESGPSLDESHRGISTSVADWRADGRRAAHVAVRDIDHQSKTGCTLDHRHRWANALSVCTPQGWRLHALVPVDARRSKSNYSRHTAGVIHTLDAAPTLSKTSQTSHRGRTLSMARPLSFVTSDLLESFRSRSNRGEVAFEVDPLAACRLSASKIPETLDASSPISTSHTARLTHASERPTSPPLVLSSSRFGIWSTAPAKPARLCALQPPHGDI</sequence>
<dbReference type="Proteomes" id="UP000019462">
    <property type="component" value="Unassembled WGS sequence"/>
</dbReference>
<evidence type="ECO:0000256" key="1">
    <source>
        <dbReference type="SAM" id="MobiDB-lite"/>
    </source>
</evidence>
<accession>W3VHN2</accession>
<dbReference type="HOGENOM" id="CLU_1215227_0_0_1"/>
<keyword evidence="3" id="KW-1185">Reference proteome</keyword>
<proteinExistence type="predicted"/>
<evidence type="ECO:0000313" key="3">
    <source>
        <dbReference type="Proteomes" id="UP000019462"/>
    </source>
</evidence>
<protein>
    <submittedName>
        <fullName evidence="2">Uncharacterized protein</fullName>
    </submittedName>
</protein>
<dbReference type="EMBL" id="AWNI01000038">
    <property type="protein sequence ID" value="ETS60292.1"/>
    <property type="molecule type" value="Genomic_DNA"/>
</dbReference>
<dbReference type="OrthoDB" id="10473120at2759"/>
<organism evidence="2 3">
    <name type="scientific">Moesziomyces aphidis</name>
    <name type="common">Pseudozyma aphidis</name>
    <dbReference type="NCBI Taxonomy" id="84754"/>
    <lineage>
        <taxon>Eukaryota</taxon>
        <taxon>Fungi</taxon>
        <taxon>Dikarya</taxon>
        <taxon>Basidiomycota</taxon>
        <taxon>Ustilaginomycotina</taxon>
        <taxon>Ustilaginomycetes</taxon>
        <taxon>Ustilaginales</taxon>
        <taxon>Ustilaginaceae</taxon>
        <taxon>Moesziomyces</taxon>
    </lineage>
</organism>
<evidence type="ECO:0000313" key="2">
    <source>
        <dbReference type="EMBL" id="ETS60292.1"/>
    </source>
</evidence>
<gene>
    <name evidence="2" type="ORF">PaG_05846</name>
</gene>
<feature type="compositionally biased region" description="Polar residues" evidence="1">
    <location>
        <begin position="173"/>
        <end position="184"/>
    </location>
</feature>
<comment type="caution">
    <text evidence="2">The sequence shown here is derived from an EMBL/GenBank/DDBJ whole genome shotgun (WGS) entry which is preliminary data.</text>
</comment>
<reference evidence="2 3" key="1">
    <citation type="journal article" date="2014" name="Genome Announc.">
        <title>Genome sequence of the basidiomycetous fungus Pseudozyma aphidis DSM70725, an efficient producer of biosurfactant mannosylerythritol lipids.</title>
        <authorList>
            <person name="Lorenz S."/>
            <person name="Guenther M."/>
            <person name="Grumaz C."/>
            <person name="Rupp S."/>
            <person name="Zibek S."/>
            <person name="Sohn K."/>
        </authorList>
    </citation>
    <scope>NUCLEOTIDE SEQUENCE [LARGE SCALE GENOMIC DNA]</scope>
    <source>
        <strain evidence="3">ATCC 32657 / CBS 517.83 / DSM 70725 / JCM 10318 / NBRC 10182 / NRRL Y-7954 / St-0401</strain>
    </source>
</reference>